<evidence type="ECO:0008006" key="4">
    <source>
        <dbReference type="Google" id="ProtNLM"/>
    </source>
</evidence>
<feature type="chain" id="PRO_5036804266" description="Secreted protein" evidence="1">
    <location>
        <begin position="27"/>
        <end position="119"/>
    </location>
</feature>
<accession>A0A918MC22</accession>
<dbReference type="Proteomes" id="UP000618795">
    <property type="component" value="Unassembled WGS sequence"/>
</dbReference>
<feature type="signal peptide" evidence="1">
    <location>
        <begin position="1"/>
        <end position="26"/>
    </location>
</feature>
<name>A0A918MC22_9ACTN</name>
<keyword evidence="3" id="KW-1185">Reference proteome</keyword>
<reference evidence="2" key="2">
    <citation type="submission" date="2020-09" db="EMBL/GenBank/DDBJ databases">
        <authorList>
            <person name="Sun Q."/>
            <person name="Ohkuma M."/>
        </authorList>
    </citation>
    <scope>NUCLEOTIDE SEQUENCE</scope>
    <source>
        <strain evidence="2">JCM 4369</strain>
    </source>
</reference>
<protein>
    <recommendedName>
        <fullName evidence="4">Secreted protein</fullName>
    </recommendedName>
</protein>
<reference evidence="2" key="1">
    <citation type="journal article" date="2014" name="Int. J. Syst. Evol. Microbiol.">
        <title>Complete genome sequence of Corynebacterium casei LMG S-19264T (=DSM 44701T), isolated from a smear-ripened cheese.</title>
        <authorList>
            <consortium name="US DOE Joint Genome Institute (JGI-PGF)"/>
            <person name="Walter F."/>
            <person name="Albersmeier A."/>
            <person name="Kalinowski J."/>
            <person name="Ruckert C."/>
        </authorList>
    </citation>
    <scope>NUCLEOTIDE SEQUENCE</scope>
    <source>
        <strain evidence="2">JCM 4369</strain>
    </source>
</reference>
<dbReference type="EMBL" id="BMTD01000006">
    <property type="protein sequence ID" value="GGU96138.1"/>
    <property type="molecule type" value="Genomic_DNA"/>
</dbReference>
<keyword evidence="1" id="KW-0732">Signal</keyword>
<gene>
    <name evidence="2" type="ORF">GCM10010260_34740</name>
</gene>
<sequence>MKLTRLGFIAAMGAAVVGFTAGPASASGVIYSSEGGASVGFDSSSQYVTVWDEKADGHAAVGRVYYQGKLWFTLWNTKGAHTSEMEDSLVPRGAIRVEACIGNKGKVLAGSCVSRPDKS</sequence>
<proteinExistence type="predicted"/>
<evidence type="ECO:0000256" key="1">
    <source>
        <dbReference type="SAM" id="SignalP"/>
    </source>
</evidence>
<comment type="caution">
    <text evidence="2">The sequence shown here is derived from an EMBL/GenBank/DDBJ whole genome shotgun (WGS) entry which is preliminary data.</text>
</comment>
<evidence type="ECO:0000313" key="3">
    <source>
        <dbReference type="Proteomes" id="UP000618795"/>
    </source>
</evidence>
<evidence type="ECO:0000313" key="2">
    <source>
        <dbReference type="EMBL" id="GGU96138.1"/>
    </source>
</evidence>
<organism evidence="2 3">
    <name type="scientific">Streptomyces filipinensis</name>
    <dbReference type="NCBI Taxonomy" id="66887"/>
    <lineage>
        <taxon>Bacteria</taxon>
        <taxon>Bacillati</taxon>
        <taxon>Actinomycetota</taxon>
        <taxon>Actinomycetes</taxon>
        <taxon>Kitasatosporales</taxon>
        <taxon>Streptomycetaceae</taxon>
        <taxon>Streptomyces</taxon>
    </lineage>
</organism>
<dbReference type="AlphaFoldDB" id="A0A918MC22"/>